<reference evidence="2" key="1">
    <citation type="journal article" date="2019" name="Int. J. Syst. Evol. Microbiol.">
        <title>The Global Catalogue of Microorganisms (GCM) 10K type strain sequencing project: providing services to taxonomists for standard genome sequencing and annotation.</title>
        <authorList>
            <consortium name="The Broad Institute Genomics Platform"/>
            <consortium name="The Broad Institute Genome Sequencing Center for Infectious Disease"/>
            <person name="Wu L."/>
            <person name="Ma J."/>
        </authorList>
    </citation>
    <scope>NUCLEOTIDE SEQUENCE [LARGE SCALE GENOMIC DNA]</scope>
    <source>
        <strain evidence="2">CCM 2050</strain>
    </source>
</reference>
<dbReference type="Pfam" id="PF21810">
    <property type="entry name" value="DUF6880"/>
    <property type="match status" value="1"/>
</dbReference>
<proteinExistence type="predicted"/>
<keyword evidence="2" id="KW-1185">Reference proteome</keyword>
<gene>
    <name evidence="1" type="ORF">ACFP58_01585</name>
</gene>
<protein>
    <submittedName>
        <fullName evidence="1">DUF6880 family protein</fullName>
    </submittedName>
</protein>
<dbReference type="InterPro" id="IPR049245">
    <property type="entry name" value="DUF6880"/>
</dbReference>
<accession>A0ABW1W592</accession>
<dbReference type="RefSeq" id="WP_201561617.1">
    <property type="nucleotide sequence ID" value="NZ_CAJGZK010000003.1"/>
</dbReference>
<dbReference type="Proteomes" id="UP001596264">
    <property type="component" value="Unassembled WGS sequence"/>
</dbReference>
<evidence type="ECO:0000313" key="1">
    <source>
        <dbReference type="EMBL" id="MFC6380170.1"/>
    </source>
</evidence>
<name>A0ABW1W592_9GAMM</name>
<sequence length="493" mass="56488">MLNSEQKQLLAQLSNTTLVNFVADIYGVDKILDKKIERLLLQSDKPKLIKKLTTTLKGLKRRRKFIDYWESSEFATELHHLASDVMSLYPQQPSQCLELIELFISSTNSSLQRCDDSNGEVGGVYSDLTQSWLTVASTCYEQEKSSLPIDEQDILSHAWVKKVKALADDNDYGTKDNLLKDIDQLLSEPEIRGLIADYQQEREIIQTKKANEDTLSERQNSPLSDGAFSINYEKMVIEIAIKNLTRALGDVGFFEAVFFEMQEIRPVHPRRLEELLTFLLDQGAYDKALHYLNEEWQSDGLMDKIRRLDWLSNIYHMQKDTDALMEVLGEVFELQSTPTRLKSIMAVASPAQQAQWRKRAYELAEQQESVFMATSLLLEIGEIELANQVAVARQAQFADVHYTALTGMLKELPAGTDLIQVIIYRSLMSDILDSARSKAYGHAARYYNHLVKLDKLVDRLDESYSGIDDHLKFVSALKDKHGKKRSFWERLDD</sequence>
<dbReference type="EMBL" id="JBHSTZ010000005">
    <property type="protein sequence ID" value="MFC6380170.1"/>
    <property type="molecule type" value="Genomic_DNA"/>
</dbReference>
<comment type="caution">
    <text evidence="1">The sequence shown here is derived from an EMBL/GenBank/DDBJ whole genome shotgun (WGS) entry which is preliminary data.</text>
</comment>
<organism evidence="1 2">
    <name type="scientific">Psychrobacter glacincola</name>
    <dbReference type="NCBI Taxonomy" id="56810"/>
    <lineage>
        <taxon>Bacteria</taxon>
        <taxon>Pseudomonadati</taxon>
        <taxon>Pseudomonadota</taxon>
        <taxon>Gammaproteobacteria</taxon>
        <taxon>Moraxellales</taxon>
        <taxon>Moraxellaceae</taxon>
        <taxon>Psychrobacter</taxon>
    </lineage>
</organism>
<evidence type="ECO:0000313" key="2">
    <source>
        <dbReference type="Proteomes" id="UP001596264"/>
    </source>
</evidence>